<comment type="similarity">
    <text evidence="1">Belongs to the low molecular weight phosphotyrosine protein phosphatase family.</text>
</comment>
<dbReference type="InterPro" id="IPR036196">
    <property type="entry name" value="Ptyr_pPase_sf"/>
</dbReference>
<name>A0ABV6YSP9_UNCC1</name>
<evidence type="ECO:0000256" key="2">
    <source>
        <dbReference type="ARBA" id="ARBA00022801"/>
    </source>
</evidence>
<keyword evidence="2" id="KW-0378">Hydrolase</keyword>
<dbReference type="SUPFAM" id="SSF52788">
    <property type="entry name" value="Phosphotyrosine protein phosphatases I"/>
    <property type="match status" value="1"/>
</dbReference>
<evidence type="ECO:0000256" key="4">
    <source>
        <dbReference type="SAM" id="MobiDB-lite"/>
    </source>
</evidence>
<dbReference type="InterPro" id="IPR023485">
    <property type="entry name" value="Ptyr_pPase"/>
</dbReference>
<gene>
    <name evidence="6" type="ORF">ACFL27_02815</name>
</gene>
<dbReference type="InterPro" id="IPR050438">
    <property type="entry name" value="LMW_PTPase"/>
</dbReference>
<accession>A0ABV6YSP9</accession>
<sequence>MNILIICTGNLCRSQLAAAYLSQLVEHHNLEDVNIETAGIKAVGNVKIPAGIKEVARESQLKLGSEFGKQINLAMLQRADVILVMEYAQASHLLEMYPKVLSRVHIIGKYDPQKKLSKEIQDPVSFDYKHCLVIYEELKRCLDGFFYTEVLTQNMVEGGKSSQAEEEKDENEDPLHFDFSFN</sequence>
<dbReference type="PANTHER" id="PTHR11717">
    <property type="entry name" value="LOW MOLECULAR WEIGHT PROTEIN TYROSINE PHOSPHATASE"/>
    <property type="match status" value="1"/>
</dbReference>
<dbReference type="Proteomes" id="UP001594351">
    <property type="component" value="Unassembled WGS sequence"/>
</dbReference>
<dbReference type="Gene3D" id="3.40.50.2300">
    <property type="match status" value="1"/>
</dbReference>
<dbReference type="InterPro" id="IPR017867">
    <property type="entry name" value="Tyr_phospatase_low_mol_wt"/>
</dbReference>
<evidence type="ECO:0000313" key="7">
    <source>
        <dbReference type="Proteomes" id="UP001594351"/>
    </source>
</evidence>
<dbReference type="PANTHER" id="PTHR11717:SF31">
    <property type="entry name" value="LOW MOLECULAR WEIGHT PROTEIN-TYROSINE-PHOSPHATASE ETP-RELATED"/>
    <property type="match status" value="1"/>
</dbReference>
<organism evidence="6 7">
    <name type="scientific">candidate division CSSED10-310 bacterium</name>
    <dbReference type="NCBI Taxonomy" id="2855610"/>
    <lineage>
        <taxon>Bacteria</taxon>
        <taxon>Bacteria division CSSED10-310</taxon>
    </lineage>
</organism>
<feature type="region of interest" description="Disordered" evidence="4">
    <location>
        <begin position="158"/>
        <end position="182"/>
    </location>
</feature>
<keyword evidence="3" id="KW-0904">Protein phosphatase</keyword>
<feature type="domain" description="Phosphotyrosine protein phosphatase I" evidence="5">
    <location>
        <begin position="1"/>
        <end position="148"/>
    </location>
</feature>
<keyword evidence="7" id="KW-1185">Reference proteome</keyword>
<evidence type="ECO:0000259" key="5">
    <source>
        <dbReference type="SMART" id="SM00226"/>
    </source>
</evidence>
<dbReference type="Pfam" id="PF01451">
    <property type="entry name" value="LMWPc"/>
    <property type="match status" value="1"/>
</dbReference>
<reference evidence="6 7" key="1">
    <citation type="submission" date="2024-09" db="EMBL/GenBank/DDBJ databases">
        <title>Laminarin stimulates single cell rates of sulfate reduction while oxygen inhibits transcriptomic activity in coastal marine sediment.</title>
        <authorList>
            <person name="Lindsay M."/>
            <person name="Orcutt B."/>
            <person name="Emerson D."/>
            <person name="Stepanauskas R."/>
            <person name="D'Angelo T."/>
        </authorList>
    </citation>
    <scope>NUCLEOTIDE SEQUENCE [LARGE SCALE GENOMIC DNA]</scope>
    <source>
        <strain evidence="6">SAG AM-311-K15</strain>
    </source>
</reference>
<evidence type="ECO:0000313" key="6">
    <source>
        <dbReference type="EMBL" id="MFC1849118.1"/>
    </source>
</evidence>
<dbReference type="EMBL" id="JBHPBY010000022">
    <property type="protein sequence ID" value="MFC1849118.1"/>
    <property type="molecule type" value="Genomic_DNA"/>
</dbReference>
<evidence type="ECO:0000256" key="3">
    <source>
        <dbReference type="ARBA" id="ARBA00022912"/>
    </source>
</evidence>
<protein>
    <recommendedName>
        <fullName evidence="5">Phosphotyrosine protein phosphatase I domain-containing protein</fullName>
    </recommendedName>
</protein>
<proteinExistence type="inferred from homology"/>
<dbReference type="SMART" id="SM00226">
    <property type="entry name" value="LMWPc"/>
    <property type="match status" value="1"/>
</dbReference>
<comment type="caution">
    <text evidence="6">The sequence shown here is derived from an EMBL/GenBank/DDBJ whole genome shotgun (WGS) entry which is preliminary data.</text>
</comment>
<dbReference type="PRINTS" id="PR00719">
    <property type="entry name" value="LMWPTPASE"/>
</dbReference>
<evidence type="ECO:0000256" key="1">
    <source>
        <dbReference type="ARBA" id="ARBA00011063"/>
    </source>
</evidence>